<dbReference type="InterPro" id="IPR050256">
    <property type="entry name" value="Glycosyltransferase_2"/>
</dbReference>
<sequence length="331" mass="36834">MTEDALTRHPMRIAVAIPCYKVIQHVLGVINAIGPEVEAIYAVDDACPAGSGRFIEEHNTDPRVRVLYNPENRGVGGAIVTAYKAAIADGMDIVVKIDGDGQMDPSLLPLFVRPLLRHQADYTKGNRFYRPESVQDMPPVRLFGNAVLSFMTKLSCGYWNVMDPTNGYTAVRTCVLAELPLDKLESRYFFETDMLFRLNTVRAVVKDVPMDSVYADEESNLRIGKVLPEFLRKHASRLWRRYVYNYLVRDFNVGTLYSLSGTLLVLLGTLFGLWRWIVSSSSSHPATSGTVMLAALPVIIGIQCLIAFLHYDVSSVPTEPVSLSLEDEAVA</sequence>
<dbReference type="EMBL" id="JBHUIG010000011">
    <property type="protein sequence ID" value="MFD2319371.1"/>
    <property type="molecule type" value="Genomic_DNA"/>
</dbReference>
<dbReference type="Gene3D" id="3.90.550.10">
    <property type="entry name" value="Spore Coat Polysaccharide Biosynthesis Protein SpsA, Chain A"/>
    <property type="match status" value="1"/>
</dbReference>
<dbReference type="InterPro" id="IPR029044">
    <property type="entry name" value="Nucleotide-diphossugar_trans"/>
</dbReference>
<organism evidence="3 4">
    <name type="scientific">Delftia deserti</name>
    <dbReference type="NCBI Taxonomy" id="1651218"/>
    <lineage>
        <taxon>Bacteria</taxon>
        <taxon>Pseudomonadati</taxon>
        <taxon>Pseudomonadota</taxon>
        <taxon>Betaproteobacteria</taxon>
        <taxon>Burkholderiales</taxon>
        <taxon>Comamonadaceae</taxon>
        <taxon>Delftia</taxon>
    </lineage>
</organism>
<dbReference type="InterPro" id="IPR001173">
    <property type="entry name" value="Glyco_trans_2-like"/>
</dbReference>
<accession>A0ABW5ENU6</accession>
<evidence type="ECO:0000313" key="4">
    <source>
        <dbReference type="Proteomes" id="UP001597287"/>
    </source>
</evidence>
<dbReference type="Pfam" id="PF00535">
    <property type="entry name" value="Glycos_transf_2"/>
    <property type="match status" value="1"/>
</dbReference>
<keyword evidence="4" id="KW-1185">Reference proteome</keyword>
<dbReference type="PANTHER" id="PTHR48090">
    <property type="entry name" value="UNDECAPRENYL-PHOSPHATE 4-DEOXY-4-FORMAMIDO-L-ARABINOSE TRANSFERASE-RELATED"/>
    <property type="match status" value="1"/>
</dbReference>
<keyword evidence="1" id="KW-0812">Transmembrane</keyword>
<name>A0ABW5ENU6_9BURK</name>
<evidence type="ECO:0000259" key="2">
    <source>
        <dbReference type="Pfam" id="PF00535"/>
    </source>
</evidence>
<gene>
    <name evidence="3" type="ORF">ACFSPV_11680</name>
</gene>
<reference evidence="4" key="1">
    <citation type="journal article" date="2019" name="Int. J. Syst. Evol. Microbiol.">
        <title>The Global Catalogue of Microorganisms (GCM) 10K type strain sequencing project: providing services to taxonomists for standard genome sequencing and annotation.</title>
        <authorList>
            <consortium name="The Broad Institute Genomics Platform"/>
            <consortium name="The Broad Institute Genome Sequencing Center for Infectious Disease"/>
            <person name="Wu L."/>
            <person name="Ma J."/>
        </authorList>
    </citation>
    <scope>NUCLEOTIDE SEQUENCE [LARGE SCALE GENOMIC DNA]</scope>
    <source>
        <strain evidence="4">CCUG 62793</strain>
    </source>
</reference>
<dbReference type="PANTHER" id="PTHR48090:SF7">
    <property type="entry name" value="RFBJ PROTEIN"/>
    <property type="match status" value="1"/>
</dbReference>
<evidence type="ECO:0000256" key="1">
    <source>
        <dbReference type="SAM" id="Phobius"/>
    </source>
</evidence>
<keyword evidence="1" id="KW-0472">Membrane</keyword>
<feature type="domain" description="Glycosyltransferase 2-like" evidence="2">
    <location>
        <begin position="15"/>
        <end position="176"/>
    </location>
</feature>
<feature type="transmembrane region" description="Helical" evidence="1">
    <location>
        <begin position="256"/>
        <end position="278"/>
    </location>
</feature>
<dbReference type="CDD" id="cd04179">
    <property type="entry name" value="DPM_DPG-synthase_like"/>
    <property type="match status" value="1"/>
</dbReference>
<dbReference type="Proteomes" id="UP001597287">
    <property type="component" value="Unassembled WGS sequence"/>
</dbReference>
<feature type="transmembrane region" description="Helical" evidence="1">
    <location>
        <begin position="290"/>
        <end position="311"/>
    </location>
</feature>
<dbReference type="SUPFAM" id="SSF53448">
    <property type="entry name" value="Nucleotide-diphospho-sugar transferases"/>
    <property type="match status" value="1"/>
</dbReference>
<protein>
    <submittedName>
        <fullName evidence="3">Glycosyltransferase family 2 protein</fullName>
    </submittedName>
</protein>
<comment type="caution">
    <text evidence="3">The sequence shown here is derived from an EMBL/GenBank/DDBJ whole genome shotgun (WGS) entry which is preliminary data.</text>
</comment>
<keyword evidence="1" id="KW-1133">Transmembrane helix</keyword>
<proteinExistence type="predicted"/>
<dbReference type="RefSeq" id="WP_374622891.1">
    <property type="nucleotide sequence ID" value="NZ_JBHSIH010000001.1"/>
</dbReference>
<evidence type="ECO:0000313" key="3">
    <source>
        <dbReference type="EMBL" id="MFD2319371.1"/>
    </source>
</evidence>